<evidence type="ECO:0000313" key="4">
    <source>
        <dbReference type="EMBL" id="ALE17911.1"/>
    </source>
</evidence>
<evidence type="ECO:0000313" key="5">
    <source>
        <dbReference type="Proteomes" id="UP000057938"/>
    </source>
</evidence>
<feature type="domain" description="DUF6265" evidence="3">
    <location>
        <begin position="42"/>
        <end position="139"/>
    </location>
</feature>
<organism evidence="4 5">
    <name type="scientific">Altererythrobacter epoxidivorans</name>
    <dbReference type="NCBI Taxonomy" id="361183"/>
    <lineage>
        <taxon>Bacteria</taxon>
        <taxon>Pseudomonadati</taxon>
        <taxon>Pseudomonadota</taxon>
        <taxon>Alphaproteobacteria</taxon>
        <taxon>Sphingomonadales</taxon>
        <taxon>Erythrobacteraceae</taxon>
        <taxon>Altererythrobacter</taxon>
    </lineage>
</organism>
<dbReference type="EMBL" id="CP012669">
    <property type="protein sequence ID" value="ALE17911.1"/>
    <property type="molecule type" value="Genomic_DNA"/>
</dbReference>
<dbReference type="STRING" id="361183.AMC99_02638"/>
<feature type="chain" id="PRO_5005804813" evidence="1">
    <location>
        <begin position="22"/>
        <end position="291"/>
    </location>
</feature>
<feature type="domain" description="Lysozyme inhibitor LprI-like N-terminal" evidence="2">
    <location>
        <begin position="178"/>
        <end position="266"/>
    </location>
</feature>
<dbReference type="InterPro" id="IPR009739">
    <property type="entry name" value="LprI-like_N"/>
</dbReference>
<keyword evidence="5" id="KW-1185">Reference proteome</keyword>
<protein>
    <submittedName>
        <fullName evidence="4">Uncharacterized protein</fullName>
    </submittedName>
</protein>
<dbReference type="Gene3D" id="1.20.1270.180">
    <property type="match status" value="1"/>
</dbReference>
<dbReference type="Proteomes" id="UP000057938">
    <property type="component" value="Chromosome"/>
</dbReference>
<feature type="signal peptide" evidence="1">
    <location>
        <begin position="1"/>
        <end position="21"/>
    </location>
</feature>
<dbReference type="InterPro" id="IPR046232">
    <property type="entry name" value="DUF6265"/>
</dbReference>
<dbReference type="RefSeq" id="WP_232301426.1">
    <property type="nucleotide sequence ID" value="NZ_CP012669.1"/>
</dbReference>
<dbReference type="PATRIC" id="fig|361183.4.peg.2593"/>
<evidence type="ECO:0000259" key="3">
    <source>
        <dbReference type="Pfam" id="PF19780"/>
    </source>
</evidence>
<proteinExistence type="predicted"/>
<dbReference type="AlphaFoldDB" id="A0A0M5L033"/>
<evidence type="ECO:0000256" key="1">
    <source>
        <dbReference type="SAM" id="SignalP"/>
    </source>
</evidence>
<name>A0A0M5L033_9SPHN</name>
<keyword evidence="1" id="KW-0732">Signal</keyword>
<evidence type="ECO:0000259" key="2">
    <source>
        <dbReference type="Pfam" id="PF07007"/>
    </source>
</evidence>
<accession>A0A0M5L033</accession>
<sequence length="291" mass="32173">MRLSTGLASALALMLSSPAAAQETRIGEEGFESPPATLEQVDWLVGQWAGTGIQGAPAIESWLPPVGGTMVGTFVQDTGEGGIMFTEHMYLTEQDGSLVMKLKHFNADLTSWEDKDGMVTFRLLAVEDCAAYFHGLTLRCRNPSFPDEGLLVAVRMQSGGELVFRFEALGREHPQRCTDAITTIDMDQCYADVLGRADERREAYLAKAVERHADRPELGKEIEASDAAFLAYRDAECGAVYEDWKEGTIRGVMGLACRIDMTDRRTLTIWRNWLTYMDSTPPALPEPKPTL</sequence>
<dbReference type="Pfam" id="PF19780">
    <property type="entry name" value="DUF6265"/>
    <property type="match status" value="1"/>
</dbReference>
<dbReference type="KEGG" id="aep:AMC99_02638"/>
<gene>
    <name evidence="4" type="ORF">AMC99_02638</name>
</gene>
<reference evidence="4 5" key="1">
    <citation type="submission" date="2015-09" db="EMBL/GenBank/DDBJ databases">
        <title>Complete genome sequence of a benzo[a]pyrene-degrading bacterium Altererythrobacter epoxidivorans CGMCC 1.7731T.</title>
        <authorList>
            <person name="Li Z."/>
            <person name="Cheng H."/>
            <person name="Huo Y."/>
            <person name="Xu X."/>
        </authorList>
    </citation>
    <scope>NUCLEOTIDE SEQUENCE [LARGE SCALE GENOMIC DNA]</scope>
    <source>
        <strain evidence="4 5">CGMCC 1.7731</strain>
    </source>
</reference>
<dbReference type="Pfam" id="PF07007">
    <property type="entry name" value="LprI"/>
    <property type="match status" value="1"/>
</dbReference>